<dbReference type="NCBIfam" id="NF040788">
    <property type="entry name" value="S-lay_SlaB_Mtsph"/>
    <property type="match status" value="1"/>
</dbReference>
<dbReference type="GO" id="GO:0030246">
    <property type="term" value="F:carbohydrate binding"/>
    <property type="evidence" value="ECO:0007669"/>
    <property type="project" value="InterPro"/>
</dbReference>
<dbReference type="SUPFAM" id="SSF49452">
    <property type="entry name" value="Starch-binding domain-like"/>
    <property type="match status" value="1"/>
</dbReference>
<dbReference type="Proteomes" id="UP000003980">
    <property type="component" value="Unassembled WGS sequence"/>
</dbReference>
<dbReference type="SUPFAM" id="SSF58100">
    <property type="entry name" value="Bacterial hemolysins"/>
    <property type="match status" value="1"/>
</dbReference>
<evidence type="ECO:0000256" key="1">
    <source>
        <dbReference type="SAM" id="Phobius"/>
    </source>
</evidence>
<proteinExistence type="predicted"/>
<organism evidence="2 3">
    <name type="scientific">Metallosphaera yellowstonensis MK1</name>
    <dbReference type="NCBI Taxonomy" id="671065"/>
    <lineage>
        <taxon>Archaea</taxon>
        <taxon>Thermoproteota</taxon>
        <taxon>Thermoprotei</taxon>
        <taxon>Sulfolobales</taxon>
        <taxon>Sulfolobaceae</taxon>
        <taxon>Metallosphaera</taxon>
    </lineage>
</organism>
<dbReference type="EMBL" id="JH597770">
    <property type="protein sequence ID" value="EHP68938.1"/>
    <property type="molecule type" value="Genomic_DNA"/>
</dbReference>
<dbReference type="HOGENOM" id="CLU_670155_0_0_2"/>
<gene>
    <name evidence="2" type="ORF">MetMK1DRAFT_00033870</name>
</gene>
<keyword evidence="1" id="KW-0472">Membrane</keyword>
<keyword evidence="3" id="KW-1185">Reference proteome</keyword>
<dbReference type="Pfam" id="PF13620">
    <property type="entry name" value="CarboxypepD_reg"/>
    <property type="match status" value="1"/>
</dbReference>
<dbReference type="InterPro" id="IPR013784">
    <property type="entry name" value="Carb-bd-like_fold"/>
</dbReference>
<dbReference type="STRING" id="671065.MetMK1DRAFT_00033870"/>
<reference evidence="2 3" key="1">
    <citation type="submission" date="2012-01" db="EMBL/GenBank/DDBJ databases">
        <title>Improved High-Quality Draft sequence of Metallosphaera yellowstonensis MK1.</title>
        <authorList>
            <consortium name="US DOE Joint Genome Institute"/>
            <person name="Lucas S."/>
            <person name="Han J."/>
            <person name="Cheng J.-F."/>
            <person name="Goodwin L."/>
            <person name="Pitluck S."/>
            <person name="Peters L."/>
            <person name="Teshima H."/>
            <person name="Detter J.C."/>
            <person name="Han C."/>
            <person name="Tapia R."/>
            <person name="Land M."/>
            <person name="Hauser L."/>
            <person name="Kyrpides N."/>
            <person name="Kozubal M."/>
            <person name="Macur R.E."/>
            <person name="Jay Z."/>
            <person name="Inskeep W."/>
            <person name="Woyke T."/>
        </authorList>
    </citation>
    <scope>NUCLEOTIDE SEQUENCE [LARGE SCALE GENOMIC DNA]</scope>
    <source>
        <strain evidence="2 3">MK1</strain>
    </source>
</reference>
<feature type="transmembrane region" description="Helical" evidence="1">
    <location>
        <begin position="394"/>
        <end position="414"/>
    </location>
</feature>
<evidence type="ECO:0000313" key="2">
    <source>
        <dbReference type="EMBL" id="EHP68938.1"/>
    </source>
</evidence>
<dbReference type="InterPro" id="IPR053696">
    <property type="entry name" value="SlaB_anchor"/>
</dbReference>
<accession>H2C9W2</accession>
<dbReference type="RefSeq" id="WP_009075869.1">
    <property type="nucleotide sequence ID" value="NZ_JH597770.1"/>
</dbReference>
<dbReference type="Gene3D" id="1.20.5.340">
    <property type="match status" value="1"/>
</dbReference>
<protein>
    <submittedName>
        <fullName evidence="2">Alpha-2-macroglobulin family protein</fullName>
    </submittedName>
</protein>
<keyword evidence="1" id="KW-0812">Transmembrane</keyword>
<dbReference type="Gene3D" id="2.60.40.1120">
    <property type="entry name" value="Carboxypeptidase-like, regulatory domain"/>
    <property type="match status" value="1"/>
</dbReference>
<name>H2C9W2_9CREN</name>
<evidence type="ECO:0000313" key="3">
    <source>
        <dbReference type="Proteomes" id="UP000003980"/>
    </source>
</evidence>
<sequence length="418" mass="43229">MKLSFLPLLLLGLGLALVPMALAGTSTPITVTTQPVYHPGQTVFIEGTTAPNTLVGVTIYNPQGKAVYSNTTTSNANGIYTLKAFTFPSQPTAILPFGTYTVVVGTSTGFTNSTTFQFSPLTATVNVLVVNPQGIPVSGATVTADGQTAVTNSSGQATISLATGNYTLKVIPPAPYSPATQTISVVAPQTYSFKITVQIQQLALQVVSATSPNVNLKDLTSGTGITVVGGTTLTVESVVTFAGQPVSTATVTAQFNGTMYNFTYTNGMYVLTLTMPNVQYESDLVITATYAGMTSNTVTLPVTVNQNTGALISQLNATLSSLETQLNSLSQSVSSLTSTVNSLTSTVNSLKTSISTLNSSVAGLQGSVSTLNNEYTTLNSRVNALSGLSGTVDIALAVSIIAIIISIVVLILVFRKIS</sequence>
<dbReference type="OrthoDB" id="34746at2157"/>
<dbReference type="Gene3D" id="2.60.40.1930">
    <property type="match status" value="1"/>
</dbReference>
<dbReference type="eggNOG" id="arCOG02981">
    <property type="taxonomic scope" value="Archaea"/>
</dbReference>
<keyword evidence="1" id="KW-1133">Transmembrane helix</keyword>
<dbReference type="AlphaFoldDB" id="H2C9W2"/>